<dbReference type="OrthoDB" id="286202at2"/>
<dbReference type="Proteomes" id="UP000184604">
    <property type="component" value="Chromosome"/>
</dbReference>
<evidence type="ECO:0000256" key="5">
    <source>
        <dbReference type="ARBA" id="ARBA00055538"/>
    </source>
</evidence>
<dbReference type="GO" id="GO:0042626">
    <property type="term" value="F:ATPase-coupled transmembrane transporter activity"/>
    <property type="evidence" value="ECO:0007669"/>
    <property type="project" value="InterPro"/>
</dbReference>
<accession>A0A1L5FCE1</accession>
<evidence type="ECO:0000313" key="10">
    <source>
        <dbReference type="Proteomes" id="UP000184604"/>
    </source>
</evidence>
<evidence type="ECO:0000259" key="8">
    <source>
        <dbReference type="SMART" id="SM00062"/>
    </source>
</evidence>
<feature type="signal peptide" evidence="7">
    <location>
        <begin position="1"/>
        <end position="24"/>
    </location>
</feature>
<keyword evidence="3" id="KW-0813">Transport</keyword>
<gene>
    <name evidence="9" type="ORF">BS101_19070</name>
</gene>
<dbReference type="FunFam" id="3.40.190.10:FF:000050">
    <property type="entry name" value="Sulfonate ABC transporter substrate-binding protein"/>
    <property type="match status" value="1"/>
</dbReference>
<evidence type="ECO:0000256" key="3">
    <source>
        <dbReference type="ARBA" id="ARBA00022448"/>
    </source>
</evidence>
<dbReference type="InterPro" id="IPR001638">
    <property type="entry name" value="Solute-binding_3/MltF_N"/>
</dbReference>
<dbReference type="SUPFAM" id="SSF53850">
    <property type="entry name" value="Periplasmic binding protein-like II"/>
    <property type="match status" value="1"/>
</dbReference>
<dbReference type="AlphaFoldDB" id="A0A1L5FCE1"/>
<evidence type="ECO:0000313" key="9">
    <source>
        <dbReference type="EMBL" id="APM40678.1"/>
    </source>
</evidence>
<reference evidence="9 10" key="1">
    <citation type="submission" date="2016-12" db="EMBL/GenBank/DDBJ databases">
        <title>Complete genome sequence of Clostridium kluyveri JZZ isolated from the pit mud of a Chinese flavor liquor-making factory.</title>
        <authorList>
            <person name="Wang Y."/>
        </authorList>
    </citation>
    <scope>NUCLEOTIDE SEQUENCE [LARGE SCALE GENOMIC DNA]</scope>
    <source>
        <strain evidence="9 10">JZZ</strain>
    </source>
</reference>
<dbReference type="NCBIfam" id="TIGR01728">
    <property type="entry name" value="SsuA_fam"/>
    <property type="match status" value="1"/>
</dbReference>
<comment type="subcellular location">
    <subcellularLocation>
        <location evidence="1">Periplasm</location>
    </subcellularLocation>
</comment>
<evidence type="ECO:0000256" key="6">
    <source>
        <dbReference type="ARBA" id="ARBA00070228"/>
    </source>
</evidence>
<keyword evidence="4 7" id="KW-0732">Signal</keyword>
<evidence type="ECO:0000256" key="1">
    <source>
        <dbReference type="ARBA" id="ARBA00004418"/>
    </source>
</evidence>
<sequence>MKKIFSVITILLIGLLALSGCGQANNSSGSKKQEQSKLKEINIGYQPGINHALLIIAKNKGWFDEEFKNDNIKIKFQSFVSGPPMVEAFAGGKLDIGQIGDQPSIQARANNIDIKGIGTYAVGYKLNTILAAAGSNIKSAKDLKGKKVAVTVGSSAHLLLVRYLASEGLEESDVQLVNLQPPDIKTSFTSKNIDAAITWDPYASSIEAEGTASKIGDGTNLKYEVNLIIVNNDFAKANPDIVKRILKVYHKSEEWTKANSDEAADIISKELKLDKEIVVKGLAKEDFDIRLTDEVTTSLTSTIKSLREKNTVRKDVKVSDLLDKSYLDGAGIK</sequence>
<dbReference type="EMBL" id="CP018335">
    <property type="protein sequence ID" value="APM40678.1"/>
    <property type="molecule type" value="Genomic_DNA"/>
</dbReference>
<dbReference type="GO" id="GO:0016020">
    <property type="term" value="C:membrane"/>
    <property type="evidence" value="ECO:0007669"/>
    <property type="project" value="InterPro"/>
</dbReference>
<comment type="function">
    <text evidence="5">Part of a binding-protein-dependent transport system for aliphatic sulfonates. Putative binding protein.</text>
</comment>
<dbReference type="Gene3D" id="3.40.190.10">
    <property type="entry name" value="Periplasmic binding protein-like II"/>
    <property type="match status" value="2"/>
</dbReference>
<dbReference type="PROSITE" id="PS51257">
    <property type="entry name" value="PROKAR_LIPOPROTEIN"/>
    <property type="match status" value="1"/>
</dbReference>
<proteinExistence type="inferred from homology"/>
<organism evidence="9 10">
    <name type="scientific">Clostridium kluyveri</name>
    <dbReference type="NCBI Taxonomy" id="1534"/>
    <lineage>
        <taxon>Bacteria</taxon>
        <taxon>Bacillati</taxon>
        <taxon>Bacillota</taxon>
        <taxon>Clostridia</taxon>
        <taxon>Eubacteriales</taxon>
        <taxon>Clostridiaceae</taxon>
        <taxon>Clostridium</taxon>
    </lineage>
</organism>
<feature type="domain" description="Solute-binding protein family 3/N-terminal" evidence="8">
    <location>
        <begin position="40"/>
        <end position="274"/>
    </location>
</feature>
<dbReference type="InterPro" id="IPR010067">
    <property type="entry name" value="ABC_SsuA_sub-bd"/>
</dbReference>
<protein>
    <recommendedName>
        <fullName evidence="6">Putative aliphatic sulfonates-binding protein</fullName>
    </recommendedName>
</protein>
<evidence type="ECO:0000256" key="4">
    <source>
        <dbReference type="ARBA" id="ARBA00022729"/>
    </source>
</evidence>
<feature type="chain" id="PRO_5038618369" description="Putative aliphatic sulfonates-binding protein" evidence="7">
    <location>
        <begin position="25"/>
        <end position="333"/>
    </location>
</feature>
<comment type="similarity">
    <text evidence="2">Belongs to the bacterial solute-binding protein SsuA/TauA family.</text>
</comment>
<evidence type="ECO:0000256" key="7">
    <source>
        <dbReference type="SAM" id="SignalP"/>
    </source>
</evidence>
<dbReference type="SMART" id="SM00062">
    <property type="entry name" value="PBPb"/>
    <property type="match status" value="1"/>
</dbReference>
<dbReference type="RefSeq" id="WP_073540250.1">
    <property type="nucleotide sequence ID" value="NZ_CP018335.1"/>
</dbReference>
<dbReference type="CDD" id="cd01008">
    <property type="entry name" value="PBP2_NrtA_SsuA_CpmA_like"/>
    <property type="match status" value="1"/>
</dbReference>
<dbReference type="GO" id="GO:0042597">
    <property type="term" value="C:periplasmic space"/>
    <property type="evidence" value="ECO:0007669"/>
    <property type="project" value="UniProtKB-SubCell"/>
</dbReference>
<name>A0A1L5FCE1_CLOKL</name>
<dbReference type="Pfam" id="PF09084">
    <property type="entry name" value="NMT1"/>
    <property type="match status" value="1"/>
</dbReference>
<evidence type="ECO:0000256" key="2">
    <source>
        <dbReference type="ARBA" id="ARBA00010742"/>
    </source>
</evidence>
<dbReference type="PANTHER" id="PTHR30024:SF42">
    <property type="entry name" value="ALIPHATIC SULFONATES-BINDING PROTEIN-RELATED"/>
    <property type="match status" value="1"/>
</dbReference>
<dbReference type="InterPro" id="IPR015168">
    <property type="entry name" value="SsuA/THI5"/>
</dbReference>
<dbReference type="PANTHER" id="PTHR30024">
    <property type="entry name" value="ALIPHATIC SULFONATES-BINDING PROTEIN-RELATED"/>
    <property type="match status" value="1"/>
</dbReference>